<reference evidence="1" key="1">
    <citation type="submission" date="2023-09" db="EMBL/GenBank/DDBJ databases">
        <title>Vallitalea sediminicola and Vallitalea maricola sp. nov., anaerobic bacteria isolated from marine sediment.</title>
        <authorList>
            <person name="Hirano S."/>
            <person name="Maeda A."/>
            <person name="Terahara T."/>
            <person name="Mori K."/>
            <person name="Hamada M."/>
            <person name="Matsumoto R."/>
            <person name="Kobayashi T."/>
        </authorList>
    </citation>
    <scope>NUCLEOTIDE SEQUENCE</scope>
    <source>
        <strain evidence="1">AN17-2</strain>
    </source>
</reference>
<name>A0ACB5UQF2_9FIRM</name>
<gene>
    <name evidence="1" type="ORF">AN2V17_40800</name>
</gene>
<protein>
    <submittedName>
        <fullName evidence="1">Uncharacterized protein</fullName>
    </submittedName>
</protein>
<organism evidence="1 2">
    <name type="scientific">Vallitalea maricola</name>
    <dbReference type="NCBI Taxonomy" id="3074433"/>
    <lineage>
        <taxon>Bacteria</taxon>
        <taxon>Bacillati</taxon>
        <taxon>Bacillota</taxon>
        <taxon>Clostridia</taxon>
        <taxon>Lachnospirales</taxon>
        <taxon>Vallitaleaceae</taxon>
        <taxon>Vallitalea</taxon>
    </lineage>
</organism>
<evidence type="ECO:0000313" key="1">
    <source>
        <dbReference type="EMBL" id="GMQ64840.1"/>
    </source>
</evidence>
<evidence type="ECO:0000313" key="2">
    <source>
        <dbReference type="Proteomes" id="UP001374599"/>
    </source>
</evidence>
<comment type="caution">
    <text evidence="1">The sequence shown here is derived from an EMBL/GenBank/DDBJ whole genome shotgun (WGS) entry which is preliminary data.</text>
</comment>
<dbReference type="Proteomes" id="UP001374599">
    <property type="component" value="Unassembled WGS sequence"/>
</dbReference>
<sequence length="43" mass="5090">MRSSGQENGEKIERTIKNNGKYDNDTNIKKEKYDKESKDNNIR</sequence>
<accession>A0ACB5UQF2</accession>
<proteinExistence type="predicted"/>
<keyword evidence="2" id="KW-1185">Reference proteome</keyword>
<dbReference type="EMBL" id="BTPU01000084">
    <property type="protein sequence ID" value="GMQ64840.1"/>
    <property type="molecule type" value="Genomic_DNA"/>
</dbReference>